<dbReference type="SUPFAM" id="SSF56112">
    <property type="entry name" value="Protein kinase-like (PK-like)"/>
    <property type="match status" value="1"/>
</dbReference>
<dbReference type="Pfam" id="PF01636">
    <property type="entry name" value="APH"/>
    <property type="match status" value="1"/>
</dbReference>
<gene>
    <name evidence="2" type="ORF">QQ91_0012290</name>
</gene>
<protein>
    <submittedName>
        <fullName evidence="2">Aminoglycoside phosphotransferase family protein</fullName>
    </submittedName>
</protein>
<organism evidence="2 3">
    <name type="scientific">Lyngbya confervoides BDU141951</name>
    <dbReference type="NCBI Taxonomy" id="1574623"/>
    <lineage>
        <taxon>Bacteria</taxon>
        <taxon>Bacillati</taxon>
        <taxon>Cyanobacteriota</taxon>
        <taxon>Cyanophyceae</taxon>
        <taxon>Oscillatoriophycideae</taxon>
        <taxon>Oscillatoriales</taxon>
        <taxon>Microcoleaceae</taxon>
        <taxon>Lyngbya</taxon>
    </lineage>
</organism>
<dbReference type="EMBL" id="JTHE03000065">
    <property type="protein sequence ID" value="MCM1983597.1"/>
    <property type="molecule type" value="Genomic_DNA"/>
</dbReference>
<evidence type="ECO:0000259" key="1">
    <source>
        <dbReference type="Pfam" id="PF01636"/>
    </source>
</evidence>
<dbReference type="InterPro" id="IPR011009">
    <property type="entry name" value="Kinase-like_dom_sf"/>
</dbReference>
<comment type="caution">
    <text evidence="2">The sequence shown here is derived from an EMBL/GenBank/DDBJ whole genome shotgun (WGS) entry which is preliminary data.</text>
</comment>
<dbReference type="RefSeq" id="WP_166282464.1">
    <property type="nucleotide sequence ID" value="NZ_JTHE03000065.1"/>
</dbReference>
<accession>A0ABD4T4F2</accession>
<keyword evidence="3" id="KW-1185">Reference proteome</keyword>
<feature type="domain" description="Aminoglycoside phosphotransferase" evidence="1">
    <location>
        <begin position="192"/>
        <end position="272"/>
    </location>
</feature>
<reference evidence="2 3" key="1">
    <citation type="journal article" date="2015" name="Genome Announc.">
        <title>Draft Genome Sequence of Filamentous Marine Cyanobacterium Lyngbya confervoides Strain BDU141951.</title>
        <authorList>
            <person name="Chandrababunaidu M.M."/>
            <person name="Sen D."/>
            <person name="Tripathy S."/>
        </authorList>
    </citation>
    <scope>NUCLEOTIDE SEQUENCE [LARGE SCALE GENOMIC DNA]</scope>
    <source>
        <strain evidence="2 3">BDU141951</strain>
    </source>
</reference>
<evidence type="ECO:0000313" key="3">
    <source>
        <dbReference type="Proteomes" id="UP000031561"/>
    </source>
</evidence>
<dbReference type="AlphaFoldDB" id="A0ABD4T4F2"/>
<sequence length="392" mass="44458">MVIQLSSKNVLNYLRHKGLDLDLASGNDAIQVKDAKNFNLLLTLRNGDKWLVKQERFDAEGKTAEEFKMEWRVQEFSKGFHGSSFQGLLPDVLLFDPQASILVLRYLDHYQDLLEFYVKDQLYPEWIAEGLGTAIATIHQDTVQNSTAQSVFDQGLADDTPLQSLAWTHKLHDLEPDIFGQYPAEGIKFFSLYQRYDSLGRSIQTTLASYRPLCVTHNDLKLNNVLVHQDWQNPRLDEPPIRLIDWERNGWGDPAFDVGTLLSSYLQQWLGSLLVSQDISFQDSLQMATTPLEKVRPSMVKVLQAYLGQFPEILEIDPDFLDKVVQFSGLVMINQIFAMLQYQKTFGNTGICMLQVAKSLLCRPDQSFATVLGISQADFIASLGSRPRSVAS</sequence>
<dbReference type="Proteomes" id="UP000031561">
    <property type="component" value="Unassembled WGS sequence"/>
</dbReference>
<dbReference type="InterPro" id="IPR002575">
    <property type="entry name" value="Aminoglycoside_PTrfase"/>
</dbReference>
<evidence type="ECO:0000313" key="2">
    <source>
        <dbReference type="EMBL" id="MCM1983597.1"/>
    </source>
</evidence>
<proteinExistence type="predicted"/>
<name>A0ABD4T4F2_9CYAN</name>
<dbReference type="Gene3D" id="3.90.1200.10">
    <property type="match status" value="1"/>
</dbReference>